<dbReference type="STRING" id="1235591.CAK95_07655"/>
<accession>A0A1W6ZZW8</accession>
<evidence type="ECO:0000259" key="1">
    <source>
        <dbReference type="Pfam" id="PF03625"/>
    </source>
</evidence>
<dbReference type="InterPro" id="IPR005180">
    <property type="entry name" value="DUF302"/>
</dbReference>
<dbReference type="OrthoDB" id="9799367at2"/>
<gene>
    <name evidence="2" type="ORF">CAK95_07655</name>
</gene>
<dbReference type="AlphaFoldDB" id="A0A1W6ZZW8"/>
<feature type="domain" description="DUF302" evidence="1">
    <location>
        <begin position="41"/>
        <end position="102"/>
    </location>
</feature>
<protein>
    <recommendedName>
        <fullName evidence="1">DUF302 domain-containing protein</fullName>
    </recommendedName>
</protein>
<evidence type="ECO:0000313" key="3">
    <source>
        <dbReference type="Proteomes" id="UP000194137"/>
    </source>
</evidence>
<dbReference type="CDD" id="cd14797">
    <property type="entry name" value="DUF302"/>
    <property type="match status" value="1"/>
</dbReference>
<dbReference type="KEGG" id="psin:CAK95_07655"/>
<dbReference type="EMBL" id="CP021112">
    <property type="protein sequence ID" value="ARQ02818.1"/>
    <property type="molecule type" value="Genomic_DNA"/>
</dbReference>
<dbReference type="PANTHER" id="PTHR38342">
    <property type="entry name" value="SLR5037 PROTEIN"/>
    <property type="match status" value="1"/>
</dbReference>
<dbReference type="InterPro" id="IPR035923">
    <property type="entry name" value="TT1751-like_sf"/>
</dbReference>
<dbReference type="Proteomes" id="UP000194137">
    <property type="component" value="Chromosome"/>
</dbReference>
<organism evidence="2 3">
    <name type="scientific">Pseudorhodoplanes sinuspersici</name>
    <dbReference type="NCBI Taxonomy" id="1235591"/>
    <lineage>
        <taxon>Bacteria</taxon>
        <taxon>Pseudomonadati</taxon>
        <taxon>Pseudomonadota</taxon>
        <taxon>Alphaproteobacteria</taxon>
        <taxon>Hyphomicrobiales</taxon>
        <taxon>Pseudorhodoplanes</taxon>
    </lineage>
</organism>
<dbReference type="Pfam" id="PF03625">
    <property type="entry name" value="DUF302"/>
    <property type="match status" value="1"/>
</dbReference>
<evidence type="ECO:0000313" key="2">
    <source>
        <dbReference type="EMBL" id="ARQ02818.1"/>
    </source>
</evidence>
<dbReference type="SUPFAM" id="SSF103247">
    <property type="entry name" value="TT1751-like"/>
    <property type="match status" value="1"/>
</dbReference>
<name>A0A1W6ZZW8_9HYPH</name>
<sequence length="136" mass="14485">MISTPAGAELIRKESPYPFGETVARFEAVIKDRGLNQFAKIDHAAGAKQAGQELRPTVLIIFGSAAVGTPLMQAQQTMGLSLPLKALVWQDADGKVWLGYDLPADIAKERGVAADHPVISKITAALNAMSDATTKR</sequence>
<dbReference type="PANTHER" id="PTHR38342:SF2">
    <property type="entry name" value="INNER MEMBRANE OR EXPORTED"/>
    <property type="match status" value="1"/>
</dbReference>
<keyword evidence="3" id="KW-1185">Reference proteome</keyword>
<dbReference type="Gene3D" id="3.30.310.70">
    <property type="entry name" value="TT1751-like domain"/>
    <property type="match status" value="1"/>
</dbReference>
<proteinExistence type="predicted"/>
<reference evidence="2 3" key="1">
    <citation type="submission" date="2017-05" db="EMBL/GenBank/DDBJ databases">
        <title>Full genome sequence of Pseudorhodoplanes sinuspersici.</title>
        <authorList>
            <person name="Dastgheib S.M.M."/>
            <person name="Shavandi M."/>
            <person name="Tirandaz H."/>
        </authorList>
    </citation>
    <scope>NUCLEOTIDE SEQUENCE [LARGE SCALE GENOMIC DNA]</scope>
    <source>
        <strain evidence="2 3">RIPI110</strain>
    </source>
</reference>